<feature type="region of interest" description="Disordered" evidence="1">
    <location>
        <begin position="1"/>
        <end position="58"/>
    </location>
</feature>
<dbReference type="Proteomes" id="UP001332243">
    <property type="component" value="Unassembled WGS sequence"/>
</dbReference>
<protein>
    <submittedName>
        <fullName evidence="2">DUF6158 family protein</fullName>
    </submittedName>
</protein>
<evidence type="ECO:0000256" key="1">
    <source>
        <dbReference type="SAM" id="MobiDB-lite"/>
    </source>
</evidence>
<organism evidence="2 3">
    <name type="scientific">Plantactinospora sonchi</name>
    <dbReference type="NCBI Taxonomy" id="1544735"/>
    <lineage>
        <taxon>Bacteria</taxon>
        <taxon>Bacillati</taxon>
        <taxon>Actinomycetota</taxon>
        <taxon>Actinomycetes</taxon>
        <taxon>Micromonosporales</taxon>
        <taxon>Micromonosporaceae</taxon>
        <taxon>Plantactinospora</taxon>
    </lineage>
</organism>
<dbReference type="InterPro" id="IPR046156">
    <property type="entry name" value="DUF6158"/>
</dbReference>
<name>A0ABU7RLN2_9ACTN</name>
<accession>A0ABU7RLN2</accession>
<comment type="caution">
    <text evidence="2">The sequence shown here is derived from an EMBL/GenBank/DDBJ whole genome shotgun (WGS) entry which is preliminary data.</text>
</comment>
<reference evidence="2 3" key="1">
    <citation type="submission" date="2024-01" db="EMBL/GenBank/DDBJ databases">
        <title>Genome insights into Plantactinospora sonchi sp. nov.</title>
        <authorList>
            <person name="Wang L."/>
        </authorList>
    </citation>
    <scope>NUCLEOTIDE SEQUENCE [LARGE SCALE GENOMIC DNA]</scope>
    <source>
        <strain evidence="2 3">NEAU-QY2</strain>
    </source>
</reference>
<sequence length="125" mass="13892">MTESVSHGGLRHDEFSPAGSGLPTEASPEQRLGEWDGDPVRYGGTASDFAAAEEEPLGIDPVELSDEDLIRELQSLHRTRLDTLRHAADTALGHHLRRTAELETEYLTRHPGREVDPNRLRDGSW</sequence>
<dbReference type="RefSeq" id="WP_331212491.1">
    <property type="nucleotide sequence ID" value="NZ_JAZGQK010000002.1"/>
</dbReference>
<proteinExistence type="predicted"/>
<feature type="region of interest" description="Disordered" evidence="1">
    <location>
        <begin position="103"/>
        <end position="125"/>
    </location>
</feature>
<evidence type="ECO:0000313" key="2">
    <source>
        <dbReference type="EMBL" id="MEE6257376.1"/>
    </source>
</evidence>
<evidence type="ECO:0000313" key="3">
    <source>
        <dbReference type="Proteomes" id="UP001332243"/>
    </source>
</evidence>
<dbReference type="EMBL" id="JAZGQK010000002">
    <property type="protein sequence ID" value="MEE6257376.1"/>
    <property type="molecule type" value="Genomic_DNA"/>
</dbReference>
<keyword evidence="3" id="KW-1185">Reference proteome</keyword>
<dbReference type="Pfam" id="PF19655">
    <property type="entry name" value="DUF6158"/>
    <property type="match status" value="1"/>
</dbReference>
<gene>
    <name evidence="2" type="ORF">V1633_02595</name>
</gene>